<gene>
    <name evidence="4" type="ORF">DD238_005365</name>
</gene>
<evidence type="ECO:0000256" key="1">
    <source>
        <dbReference type="RuleBase" id="RU363019"/>
    </source>
</evidence>
<dbReference type="SUPFAM" id="SSF50891">
    <property type="entry name" value="Cyclophilin-like"/>
    <property type="match status" value="1"/>
</dbReference>
<dbReference type="EC" id="5.2.1.8" evidence="1"/>
<accession>A0A3M6VA52</accession>
<dbReference type="GO" id="GO:0006457">
    <property type="term" value="P:protein folding"/>
    <property type="evidence" value="ECO:0007669"/>
    <property type="project" value="TreeGrafter"/>
</dbReference>
<dbReference type="GO" id="GO:0016018">
    <property type="term" value="F:cyclosporin A binding"/>
    <property type="evidence" value="ECO:0007669"/>
    <property type="project" value="TreeGrafter"/>
</dbReference>
<dbReference type="Pfam" id="PF00160">
    <property type="entry name" value="Pro_isomerase"/>
    <property type="match status" value="1"/>
</dbReference>
<keyword evidence="1" id="KW-0697">Rotamase</keyword>
<organism evidence="4 5">
    <name type="scientific">Peronospora effusa</name>
    <dbReference type="NCBI Taxonomy" id="542832"/>
    <lineage>
        <taxon>Eukaryota</taxon>
        <taxon>Sar</taxon>
        <taxon>Stramenopiles</taxon>
        <taxon>Oomycota</taxon>
        <taxon>Peronosporomycetes</taxon>
        <taxon>Peronosporales</taxon>
        <taxon>Peronosporaceae</taxon>
        <taxon>Peronospora</taxon>
    </lineage>
</organism>
<comment type="caution">
    <text evidence="4">The sequence shown here is derived from an EMBL/GenBank/DDBJ whole genome shotgun (WGS) entry which is preliminary data.</text>
</comment>
<dbReference type="Gene3D" id="2.40.100.10">
    <property type="entry name" value="Cyclophilin-like"/>
    <property type="match status" value="1"/>
</dbReference>
<evidence type="ECO:0000256" key="2">
    <source>
        <dbReference type="SAM" id="Phobius"/>
    </source>
</evidence>
<dbReference type="GO" id="GO:0005737">
    <property type="term" value="C:cytoplasm"/>
    <property type="evidence" value="ECO:0007669"/>
    <property type="project" value="TreeGrafter"/>
</dbReference>
<dbReference type="EMBL" id="QLLG01000354">
    <property type="protein sequence ID" value="RMX63898.1"/>
    <property type="molecule type" value="Genomic_DNA"/>
</dbReference>
<dbReference type="FunFam" id="2.40.100.10:FF:000050">
    <property type="entry name" value="Peptidyl-prolyl cis-trans isomerase"/>
    <property type="match status" value="1"/>
</dbReference>
<reference evidence="4 5" key="1">
    <citation type="submission" date="2018-06" db="EMBL/GenBank/DDBJ databases">
        <title>Comparative genomics of downy mildews reveals potential adaptations to biotrophy.</title>
        <authorList>
            <person name="Fletcher K."/>
            <person name="Klosterman S.J."/>
            <person name="Derevnina L."/>
            <person name="Martin F."/>
            <person name="Koike S."/>
            <person name="Reyes Chin-Wo S."/>
            <person name="Mou B."/>
            <person name="Michelmore R."/>
        </authorList>
    </citation>
    <scope>NUCLEOTIDE SEQUENCE [LARGE SCALE GENOMIC DNA]</scope>
    <source>
        <strain evidence="4 5">R14</strain>
    </source>
</reference>
<sequence>MAPRVMAPGFLSTRKAVFLGMGVLLFTYLMVMNIFLDTPVQSPRLKHETKHLFQDQIGHAKEKMAAIPVNLRLWTLKKNRKYVWLDVAIDDVYVGRITAELYADQVPKTVENFRALTTGEKGPDYSFKGSVCHRIVKKFVVQCGDYTKGTGTGGRSIYDSKFDDEPNGLRLKHSKRYILQMANAGPNTNGSQFCFMLRAEPSLDGKHVVFGEVVEGFGVVDKMEDAGVKSDGMPLEHKVSFTDGGELFA</sequence>
<dbReference type="AlphaFoldDB" id="A0A3M6VA52"/>
<evidence type="ECO:0000313" key="4">
    <source>
        <dbReference type="EMBL" id="RMX63898.1"/>
    </source>
</evidence>
<dbReference type="PANTHER" id="PTHR11071:SF553">
    <property type="entry name" value="PEPTIDYL-PROLYL CIS-TRANS ISOMERASE"/>
    <property type="match status" value="1"/>
</dbReference>
<comment type="similarity">
    <text evidence="1">Belongs to the cyclophilin-type PPIase family.</text>
</comment>
<dbReference type="PROSITE" id="PS50072">
    <property type="entry name" value="CSA_PPIASE_2"/>
    <property type="match status" value="1"/>
</dbReference>
<keyword evidence="2" id="KW-0812">Transmembrane</keyword>
<dbReference type="Proteomes" id="UP000282087">
    <property type="component" value="Unassembled WGS sequence"/>
</dbReference>
<dbReference type="GO" id="GO:0003755">
    <property type="term" value="F:peptidyl-prolyl cis-trans isomerase activity"/>
    <property type="evidence" value="ECO:0007669"/>
    <property type="project" value="UniProtKB-UniRule"/>
</dbReference>
<feature type="transmembrane region" description="Helical" evidence="2">
    <location>
        <begin position="16"/>
        <end position="36"/>
    </location>
</feature>
<keyword evidence="2" id="KW-0472">Membrane</keyword>
<dbReference type="VEuPathDB" id="FungiDB:DD237_003364"/>
<keyword evidence="2" id="KW-1133">Transmembrane helix</keyword>
<dbReference type="PRINTS" id="PR00153">
    <property type="entry name" value="CSAPPISMRASE"/>
</dbReference>
<evidence type="ECO:0000259" key="3">
    <source>
        <dbReference type="PROSITE" id="PS50072"/>
    </source>
</evidence>
<evidence type="ECO:0000313" key="5">
    <source>
        <dbReference type="Proteomes" id="UP000282087"/>
    </source>
</evidence>
<protein>
    <recommendedName>
        <fullName evidence="1">Peptidyl-prolyl cis-trans isomerase</fullName>
        <shortName evidence="1">PPIase</shortName>
        <ecNumber evidence="1">5.2.1.8</ecNumber>
    </recommendedName>
</protein>
<dbReference type="InterPro" id="IPR029000">
    <property type="entry name" value="Cyclophilin-like_dom_sf"/>
</dbReference>
<keyword evidence="1" id="KW-0413">Isomerase</keyword>
<comment type="catalytic activity">
    <reaction evidence="1">
        <text>[protein]-peptidylproline (omega=180) = [protein]-peptidylproline (omega=0)</text>
        <dbReference type="Rhea" id="RHEA:16237"/>
        <dbReference type="Rhea" id="RHEA-COMP:10747"/>
        <dbReference type="Rhea" id="RHEA-COMP:10748"/>
        <dbReference type="ChEBI" id="CHEBI:83833"/>
        <dbReference type="ChEBI" id="CHEBI:83834"/>
        <dbReference type="EC" id="5.2.1.8"/>
    </reaction>
</comment>
<comment type="function">
    <text evidence="1">PPIases accelerate the folding of proteins. It catalyzes the cis-trans isomerization of proline imidic peptide bonds in oligopeptides.</text>
</comment>
<dbReference type="STRING" id="542832.A0A3M6VA52"/>
<feature type="domain" description="PPIase cyclophilin-type" evidence="3">
    <location>
        <begin position="84"/>
        <end position="236"/>
    </location>
</feature>
<name>A0A3M6VA52_9STRA</name>
<keyword evidence="5" id="KW-1185">Reference proteome</keyword>
<dbReference type="InterPro" id="IPR002130">
    <property type="entry name" value="Cyclophilin-type_PPIase_dom"/>
</dbReference>
<dbReference type="PANTHER" id="PTHR11071">
    <property type="entry name" value="PEPTIDYL-PROLYL CIS-TRANS ISOMERASE"/>
    <property type="match status" value="1"/>
</dbReference>
<proteinExistence type="inferred from homology"/>